<comment type="subunit">
    <text evidence="6">The basal body constitutes a major portion of the flagellar organelle and consists of a number of rings mounted on a central rod.</text>
</comment>
<gene>
    <name evidence="8" type="primary">flgB</name>
    <name evidence="8" type="ORF">ACFOEN_16640</name>
</gene>
<dbReference type="PANTHER" id="PTHR30435:SF12">
    <property type="entry name" value="FLAGELLAR BASAL BODY ROD PROTEIN FLGB"/>
    <property type="match status" value="1"/>
</dbReference>
<evidence type="ECO:0000313" key="8">
    <source>
        <dbReference type="EMBL" id="MFC3149252.1"/>
    </source>
</evidence>
<dbReference type="InterPro" id="IPR006300">
    <property type="entry name" value="FlgB"/>
</dbReference>
<evidence type="ECO:0000256" key="5">
    <source>
        <dbReference type="ARBA" id="ARBA00024934"/>
    </source>
</evidence>
<evidence type="ECO:0000256" key="4">
    <source>
        <dbReference type="ARBA" id="ARBA00023143"/>
    </source>
</evidence>
<evidence type="ECO:0000256" key="3">
    <source>
        <dbReference type="ARBA" id="ARBA00014376"/>
    </source>
</evidence>
<evidence type="ECO:0000256" key="2">
    <source>
        <dbReference type="ARBA" id="ARBA00009677"/>
    </source>
</evidence>
<sequence length="140" mass="15247">MFDRLTQGLDYHATALTLRSQRQQVIASNIANADTPGFKARDFRFTEAMRAAVGAQPAGSAAGGQVLATNARHMNAQGQTGAPGSPQLLYRTVEQPSADNNSVDMNRERANFMDNAMRYEATLRFINGNVRTMNLAIQGQ</sequence>
<evidence type="ECO:0000256" key="1">
    <source>
        <dbReference type="ARBA" id="ARBA00004117"/>
    </source>
</evidence>
<name>A0ABV7H6E6_9BURK</name>
<proteinExistence type="inferred from homology"/>
<dbReference type="RefSeq" id="WP_377305863.1">
    <property type="nucleotide sequence ID" value="NZ_CP180191.1"/>
</dbReference>
<keyword evidence="8" id="KW-0969">Cilium</keyword>
<keyword evidence="8" id="KW-0282">Flagellum</keyword>
<dbReference type="InterPro" id="IPR001444">
    <property type="entry name" value="Flag_bb_rod_N"/>
</dbReference>
<reference evidence="9" key="1">
    <citation type="journal article" date="2019" name="Int. J. Syst. Evol. Microbiol.">
        <title>The Global Catalogue of Microorganisms (GCM) 10K type strain sequencing project: providing services to taxonomists for standard genome sequencing and annotation.</title>
        <authorList>
            <consortium name="The Broad Institute Genomics Platform"/>
            <consortium name="The Broad Institute Genome Sequencing Center for Infectious Disease"/>
            <person name="Wu L."/>
            <person name="Ma J."/>
        </authorList>
    </citation>
    <scope>NUCLEOTIDE SEQUENCE [LARGE SCALE GENOMIC DNA]</scope>
    <source>
        <strain evidence="9">KCTC 52168</strain>
    </source>
</reference>
<accession>A0ABV7H6E6</accession>
<keyword evidence="9" id="KW-1185">Reference proteome</keyword>
<evidence type="ECO:0000313" key="9">
    <source>
        <dbReference type="Proteomes" id="UP001595556"/>
    </source>
</evidence>
<comment type="function">
    <text evidence="5 6">Structural component of flagellum, the bacterial motility apparatus. Part of the rod structure of flagellar basal body.</text>
</comment>
<dbReference type="NCBIfam" id="TIGR01396">
    <property type="entry name" value="FlgB"/>
    <property type="match status" value="1"/>
</dbReference>
<comment type="subcellular location">
    <subcellularLocation>
        <location evidence="1 6">Bacterial flagellum basal body</location>
    </subcellularLocation>
</comment>
<dbReference type="PANTHER" id="PTHR30435">
    <property type="entry name" value="FLAGELLAR PROTEIN"/>
    <property type="match status" value="1"/>
</dbReference>
<dbReference type="PIRSF" id="PIRSF002889">
    <property type="entry name" value="Rod_FlgB"/>
    <property type="match status" value="1"/>
</dbReference>
<dbReference type="EMBL" id="JBHRTI010000010">
    <property type="protein sequence ID" value="MFC3149252.1"/>
    <property type="molecule type" value="Genomic_DNA"/>
</dbReference>
<dbReference type="Proteomes" id="UP001595556">
    <property type="component" value="Unassembled WGS sequence"/>
</dbReference>
<organism evidence="8 9">
    <name type="scientific">Piscinibacterium candidicorallinum</name>
    <dbReference type="NCBI Taxonomy" id="1793872"/>
    <lineage>
        <taxon>Bacteria</taxon>
        <taxon>Pseudomonadati</taxon>
        <taxon>Pseudomonadota</taxon>
        <taxon>Betaproteobacteria</taxon>
        <taxon>Burkholderiales</taxon>
        <taxon>Piscinibacterium</taxon>
    </lineage>
</organism>
<evidence type="ECO:0000259" key="7">
    <source>
        <dbReference type="Pfam" id="PF00460"/>
    </source>
</evidence>
<dbReference type="PROSITE" id="PS00588">
    <property type="entry name" value="FLAGELLA_BB_ROD"/>
    <property type="match status" value="1"/>
</dbReference>
<comment type="similarity">
    <text evidence="2 6">Belongs to the flagella basal body rod proteins family.</text>
</comment>
<feature type="domain" description="Flagellar basal body rod protein N-terminal" evidence="7">
    <location>
        <begin position="9"/>
        <end position="39"/>
    </location>
</feature>
<dbReference type="InterPro" id="IPR019776">
    <property type="entry name" value="Flagellar_basal_body_rod_CS"/>
</dbReference>
<keyword evidence="4 6" id="KW-0975">Bacterial flagellum</keyword>
<dbReference type="Pfam" id="PF00460">
    <property type="entry name" value="Flg_bb_rod"/>
    <property type="match status" value="1"/>
</dbReference>
<keyword evidence="8" id="KW-0966">Cell projection</keyword>
<comment type="caution">
    <text evidence="8">The sequence shown here is derived from an EMBL/GenBank/DDBJ whole genome shotgun (WGS) entry which is preliminary data.</text>
</comment>
<evidence type="ECO:0000256" key="6">
    <source>
        <dbReference type="PIRNR" id="PIRNR002889"/>
    </source>
</evidence>
<protein>
    <recommendedName>
        <fullName evidence="3 6">Flagellar basal body rod protein FlgB</fullName>
    </recommendedName>
</protein>